<protein>
    <submittedName>
        <fullName evidence="2">Uncharacterized protein</fullName>
    </submittedName>
</protein>
<organism evidence="2 3">
    <name type="scientific">Sporosarcina luteola</name>
    <dbReference type="NCBI Taxonomy" id="582850"/>
    <lineage>
        <taxon>Bacteria</taxon>
        <taxon>Bacillati</taxon>
        <taxon>Bacillota</taxon>
        <taxon>Bacilli</taxon>
        <taxon>Bacillales</taxon>
        <taxon>Caryophanaceae</taxon>
        <taxon>Sporosarcina</taxon>
    </lineage>
</organism>
<dbReference type="PROSITE" id="PS50005">
    <property type="entry name" value="TPR"/>
    <property type="match status" value="1"/>
</dbReference>
<dbReference type="Proteomes" id="UP000321901">
    <property type="component" value="Unassembled WGS sequence"/>
</dbReference>
<dbReference type="Pfam" id="PF02810">
    <property type="entry name" value="SEC-C"/>
    <property type="match status" value="1"/>
</dbReference>
<dbReference type="SUPFAM" id="SSF81901">
    <property type="entry name" value="HCP-like"/>
    <property type="match status" value="1"/>
</dbReference>
<reference evidence="2 3" key="1">
    <citation type="submission" date="2019-07" db="EMBL/GenBank/DDBJ databases">
        <title>Whole genome shotgun sequence of Sporosarcina luteola NBRC 105378.</title>
        <authorList>
            <person name="Hosoyama A."/>
            <person name="Uohara A."/>
            <person name="Ohji S."/>
            <person name="Ichikawa N."/>
        </authorList>
    </citation>
    <scope>NUCLEOTIDE SEQUENCE [LARGE SCALE GENOMIC DNA]</scope>
    <source>
        <strain evidence="2 3">NBRC 105378</strain>
    </source>
</reference>
<proteinExistence type="predicted"/>
<keyword evidence="1" id="KW-0802">TPR repeat</keyword>
<feature type="repeat" description="TPR" evidence="1">
    <location>
        <begin position="479"/>
        <end position="512"/>
    </location>
</feature>
<dbReference type="OrthoDB" id="6399948at2"/>
<evidence type="ECO:0000256" key="1">
    <source>
        <dbReference type="PROSITE-ProRule" id="PRU00339"/>
    </source>
</evidence>
<sequence>MVGRNDPCPCGSGKKYKKCCALKQEQSIDSIAENEIDGLVDGYFRSVFQTPDMISEFENYKRVWSKSLADVEKPDSWENVVFETYIFLEREDLWNRYLMKMLNGPIHTRTRKMLGGWQEPILVLARLTEISDDLVSMEQVLEHGTYEFRMKPEMNLRTGGYVFGFALPDERVVERGVEFISGFDYVWSEDGQLTEEAEALAEASGLSDSREFYRKHAVDLYKIVLKWASVPVSARLSPEQREACDLLLKELGAIEADTMTLEFAEGIYVSYYVAKAPNVRKHEGVAAAVFLLLNEMLMLDDVYFTQADIAKMFGVSVSSMKKHMNPLYELLDEIEQTSGQATPAFAYYVGTLPRVTERANWEMYCMAERQAFETLEEAQQFFGAHMNEPFIPQTAQEKAQALCYDAYEKVGEHVKVRELARKAQALDPGNVDATLLLAHTEESFAKAERHMKKAIQLGETTFDPTVDNTWFLVTNRPYLRALLTYGVELYEEGIYEEASEYFGKLLEINPDDNQGVCNIAIANYLKSGELSRAKKLLDAYDPVEESDPVHSFLLWRYEYMKANEAWTPKVEKLYQDALGKNPYVETLQQEDLPKLGYPRSLDVEPGSIDEAMYIWSLI</sequence>
<dbReference type="AlphaFoldDB" id="A0A511Z321"/>
<accession>A0A511Z321</accession>
<dbReference type="RefSeq" id="WP_147054344.1">
    <property type="nucleotide sequence ID" value="NZ_BJYL01000003.1"/>
</dbReference>
<dbReference type="InterPro" id="IPR011990">
    <property type="entry name" value="TPR-like_helical_dom_sf"/>
</dbReference>
<evidence type="ECO:0000313" key="2">
    <source>
        <dbReference type="EMBL" id="GEN81864.1"/>
    </source>
</evidence>
<comment type="caution">
    <text evidence="2">The sequence shown here is derived from an EMBL/GenBank/DDBJ whole genome shotgun (WGS) entry which is preliminary data.</text>
</comment>
<dbReference type="Gene3D" id="3.10.450.50">
    <property type="match status" value="1"/>
</dbReference>
<name>A0A511Z321_9BACL</name>
<dbReference type="Gene3D" id="1.25.40.10">
    <property type="entry name" value="Tetratricopeptide repeat domain"/>
    <property type="match status" value="1"/>
</dbReference>
<dbReference type="InterPro" id="IPR019734">
    <property type="entry name" value="TPR_rpt"/>
</dbReference>
<dbReference type="InterPro" id="IPR004027">
    <property type="entry name" value="SEC_C_motif"/>
</dbReference>
<dbReference type="SUPFAM" id="SSF103642">
    <property type="entry name" value="Sec-C motif"/>
    <property type="match status" value="1"/>
</dbReference>
<keyword evidence="3" id="KW-1185">Reference proteome</keyword>
<dbReference type="EMBL" id="BJYL01000003">
    <property type="protein sequence ID" value="GEN81864.1"/>
    <property type="molecule type" value="Genomic_DNA"/>
</dbReference>
<gene>
    <name evidence="2" type="ORF">SLU01_01760</name>
</gene>
<evidence type="ECO:0000313" key="3">
    <source>
        <dbReference type="Proteomes" id="UP000321901"/>
    </source>
</evidence>